<accession>A0A564ZMY2</accession>
<keyword evidence="2" id="KW-0812">Transmembrane</keyword>
<evidence type="ECO:0000256" key="1">
    <source>
        <dbReference type="SAM" id="MobiDB-lite"/>
    </source>
</evidence>
<sequence>MAFEEIFTTSAVSVGLFAAALWLGRIWIVARLTADIRLDNDAKLEELKSQLQRANSTLSDMTSAGHTAYSQSQVAILPYKIRAIETVWNSVLAWNEMSAAAMFVAVLPIDWVRKYGSDPSTKKNFEILLKNPEHLPFLKKRNETELARPFISERGWALYAAYSGFYMSRVTKASLFLFSSMDHAEIWQRVNERQLIKASAPEDILNLYDADVLEGTNAFLKYLKDEMIAEFRAELSGARDSKSAVSNAAAILDAAETLVQSSTQKPENPLDKPLVRPN</sequence>
<dbReference type="AlphaFoldDB" id="A0A564ZMY2"/>
<gene>
    <name evidence="3" type="ORF">MELA_02295</name>
</gene>
<keyword evidence="4" id="KW-1185">Reference proteome</keyword>
<feature type="region of interest" description="Disordered" evidence="1">
    <location>
        <begin position="259"/>
        <end position="278"/>
    </location>
</feature>
<reference evidence="3 4" key="1">
    <citation type="submission" date="2019-07" db="EMBL/GenBank/DDBJ databases">
        <authorList>
            <person name="Cremers G."/>
        </authorList>
    </citation>
    <scope>NUCLEOTIDE SEQUENCE [LARGE SCALE GENOMIC DNA]</scope>
</reference>
<organism evidence="3 4">
    <name type="scientific">Candidatus Methylomirabilis lanthanidiphila</name>
    <dbReference type="NCBI Taxonomy" id="2211376"/>
    <lineage>
        <taxon>Bacteria</taxon>
        <taxon>Candidatus Methylomirabilota</taxon>
        <taxon>Candidatus Methylomirabilia</taxon>
        <taxon>Candidatus Methylomirabilales</taxon>
        <taxon>Candidatus Methylomirabilaceae</taxon>
        <taxon>Candidatus Methylomirabilis</taxon>
    </lineage>
</organism>
<proteinExistence type="predicted"/>
<feature type="transmembrane region" description="Helical" evidence="2">
    <location>
        <begin position="6"/>
        <end position="28"/>
    </location>
</feature>
<keyword evidence="2" id="KW-1133">Transmembrane helix</keyword>
<evidence type="ECO:0000256" key="2">
    <source>
        <dbReference type="SAM" id="Phobius"/>
    </source>
</evidence>
<protein>
    <submittedName>
        <fullName evidence="3">Uncharacterized protein</fullName>
    </submittedName>
</protein>
<evidence type="ECO:0000313" key="3">
    <source>
        <dbReference type="EMBL" id="VUZ85908.1"/>
    </source>
</evidence>
<keyword evidence="2" id="KW-0472">Membrane</keyword>
<evidence type="ECO:0000313" key="4">
    <source>
        <dbReference type="Proteomes" id="UP000334340"/>
    </source>
</evidence>
<feature type="compositionally biased region" description="Basic and acidic residues" evidence="1">
    <location>
        <begin position="268"/>
        <end position="278"/>
    </location>
</feature>
<dbReference type="EMBL" id="CABIKM010000037">
    <property type="protein sequence ID" value="VUZ85908.1"/>
    <property type="molecule type" value="Genomic_DNA"/>
</dbReference>
<dbReference type="Proteomes" id="UP000334340">
    <property type="component" value="Unassembled WGS sequence"/>
</dbReference>
<name>A0A564ZMY2_9BACT</name>